<organism evidence="3 4">
    <name type="scientific">Niastella vici</name>
    <dbReference type="NCBI Taxonomy" id="1703345"/>
    <lineage>
        <taxon>Bacteria</taxon>
        <taxon>Pseudomonadati</taxon>
        <taxon>Bacteroidota</taxon>
        <taxon>Chitinophagia</taxon>
        <taxon>Chitinophagales</taxon>
        <taxon>Chitinophagaceae</taxon>
        <taxon>Niastella</taxon>
    </lineage>
</organism>
<dbReference type="AlphaFoldDB" id="A0A1V9FRW4"/>
<dbReference type="OrthoDB" id="669236at2"/>
<dbReference type="Gene3D" id="1.20.120.1490">
    <property type="match status" value="2"/>
</dbReference>
<proteinExistence type="predicted"/>
<dbReference type="STRING" id="1703345.A3860_04725"/>
<dbReference type="Proteomes" id="UP000192796">
    <property type="component" value="Unassembled WGS sequence"/>
</dbReference>
<protein>
    <recommendedName>
        <fullName evidence="5">LTXXQ motif family protein</fullName>
    </recommendedName>
</protein>
<dbReference type="EMBL" id="LVYD01000058">
    <property type="protein sequence ID" value="OQP61027.1"/>
    <property type="molecule type" value="Genomic_DNA"/>
</dbReference>
<keyword evidence="4" id="KW-1185">Reference proteome</keyword>
<dbReference type="RefSeq" id="WP_081151183.1">
    <property type="nucleotide sequence ID" value="NZ_LVYD01000058.1"/>
</dbReference>
<evidence type="ECO:0000256" key="2">
    <source>
        <dbReference type="SAM" id="SignalP"/>
    </source>
</evidence>
<evidence type="ECO:0000256" key="1">
    <source>
        <dbReference type="SAM" id="MobiDB-lite"/>
    </source>
</evidence>
<gene>
    <name evidence="3" type="ORF">A3860_04725</name>
</gene>
<evidence type="ECO:0008006" key="5">
    <source>
        <dbReference type="Google" id="ProtNLM"/>
    </source>
</evidence>
<dbReference type="GO" id="GO:0042597">
    <property type="term" value="C:periplasmic space"/>
    <property type="evidence" value="ECO:0007669"/>
    <property type="project" value="InterPro"/>
</dbReference>
<dbReference type="InterPro" id="IPR012899">
    <property type="entry name" value="LTXXQ"/>
</dbReference>
<dbReference type="PROSITE" id="PS51257">
    <property type="entry name" value="PROKAR_LIPOPROTEIN"/>
    <property type="match status" value="1"/>
</dbReference>
<keyword evidence="2" id="KW-0732">Signal</keyword>
<feature type="region of interest" description="Disordered" evidence="1">
    <location>
        <begin position="151"/>
        <end position="213"/>
    </location>
</feature>
<evidence type="ECO:0000313" key="4">
    <source>
        <dbReference type="Proteomes" id="UP000192796"/>
    </source>
</evidence>
<dbReference type="Pfam" id="PF07813">
    <property type="entry name" value="LTXXQ"/>
    <property type="match status" value="1"/>
</dbReference>
<feature type="chain" id="PRO_5012890204" description="LTXXQ motif family protein" evidence="2">
    <location>
        <begin position="21"/>
        <end position="213"/>
    </location>
</feature>
<evidence type="ECO:0000313" key="3">
    <source>
        <dbReference type="EMBL" id="OQP61027.1"/>
    </source>
</evidence>
<comment type="caution">
    <text evidence="3">The sequence shown here is derived from an EMBL/GenBank/DDBJ whole genome shotgun (WGS) entry which is preliminary data.</text>
</comment>
<name>A0A1V9FRW4_9BACT</name>
<sequence>MKKAIIGMALAAFIVTGACAQDQSNSLADRPKGHHPRGDVMQQLNLTDEQKTEMKTINDDFKQQMTDLKKSEDKITVTEWKSKMATIRKDHHEKVDKVLTDDQKASLKKMMREHRGEMRHQGRHRMEQMKKDLNLTDDQVNALKKNHEAMEQKFKAIRDDKSLTEDQKKAEVKKFKQEQHDNLKSILTPEQLQKLEQQKQQHKHHGQQPPVQS</sequence>
<accession>A0A1V9FRW4</accession>
<feature type="compositionally biased region" description="Basic and acidic residues" evidence="1">
    <location>
        <begin position="151"/>
        <end position="183"/>
    </location>
</feature>
<feature type="signal peptide" evidence="2">
    <location>
        <begin position="1"/>
        <end position="20"/>
    </location>
</feature>
<reference evidence="3 4" key="1">
    <citation type="submission" date="2016-03" db="EMBL/GenBank/DDBJ databases">
        <title>Niastella vici sp. nov., isolated from farmland soil.</title>
        <authorList>
            <person name="Chen L."/>
            <person name="Wang D."/>
            <person name="Yang S."/>
            <person name="Wang G."/>
        </authorList>
    </citation>
    <scope>NUCLEOTIDE SEQUENCE [LARGE SCALE GENOMIC DNA]</scope>
    <source>
        <strain evidence="3 4">DJ57</strain>
    </source>
</reference>